<dbReference type="InterPro" id="IPR036412">
    <property type="entry name" value="HAD-like_sf"/>
</dbReference>
<dbReference type="GO" id="GO:0046295">
    <property type="term" value="P:glycolate biosynthetic process"/>
    <property type="evidence" value="ECO:0007669"/>
    <property type="project" value="UniProtKB-UniRule"/>
</dbReference>
<dbReference type="InterPro" id="IPR023198">
    <property type="entry name" value="PGP-like_dom2"/>
</dbReference>
<keyword evidence="7 10" id="KW-0378">Hydrolase</keyword>
<dbReference type="PANTHER" id="PTHR43434">
    <property type="entry name" value="PHOSPHOGLYCOLATE PHOSPHATASE"/>
    <property type="match status" value="1"/>
</dbReference>
<comment type="cofactor">
    <cofactor evidence="2 10">
        <name>Mg(2+)</name>
        <dbReference type="ChEBI" id="CHEBI:18420"/>
    </cofactor>
</comment>
<dbReference type="UniPathway" id="UPA00865">
    <property type="reaction ID" value="UER00834"/>
</dbReference>
<keyword evidence="12" id="KW-1185">Reference proteome</keyword>
<dbReference type="RefSeq" id="WP_183397519.1">
    <property type="nucleotide sequence ID" value="NZ_JACIDS010000001.1"/>
</dbReference>
<dbReference type="HAMAP" id="MF_00495">
    <property type="entry name" value="GPH_hydrolase_bact"/>
    <property type="match status" value="1"/>
</dbReference>
<protein>
    <recommendedName>
        <fullName evidence="5 10">Phosphoglycolate phosphatase</fullName>
        <shortName evidence="10">PGP</shortName>
        <shortName evidence="10">PGPase</shortName>
        <ecNumber evidence="5 10">3.1.3.18</ecNumber>
    </recommendedName>
</protein>
<comment type="similarity">
    <text evidence="4 10">Belongs to the HAD-like hydrolase superfamily. CbbY/CbbZ/Gph/YieH family.</text>
</comment>
<comment type="function">
    <text evidence="10">Specifically catalyzes the dephosphorylation of 2-phosphoglycolate. Is involved in the dissimilation of the intracellular 2-phosphoglycolate formed during the DNA repair of 3'-phosphoglycolate ends, a major class of DNA lesions induced by oxidative stress.</text>
</comment>
<dbReference type="NCBIfam" id="TIGR01549">
    <property type="entry name" value="HAD-SF-IA-v1"/>
    <property type="match status" value="1"/>
</dbReference>
<dbReference type="NCBIfam" id="TIGR01449">
    <property type="entry name" value="PGP_bact"/>
    <property type="match status" value="1"/>
</dbReference>
<comment type="pathway">
    <text evidence="3 10">Organic acid metabolism; glycolate biosynthesis; glycolate from 2-phosphoglycolate: step 1/1.</text>
</comment>
<dbReference type="InterPro" id="IPR006439">
    <property type="entry name" value="HAD-SF_hydro_IA"/>
</dbReference>
<dbReference type="Gene3D" id="3.40.50.1000">
    <property type="entry name" value="HAD superfamily/HAD-like"/>
    <property type="match status" value="1"/>
</dbReference>
<dbReference type="GO" id="GO:0046872">
    <property type="term" value="F:metal ion binding"/>
    <property type="evidence" value="ECO:0007669"/>
    <property type="project" value="UniProtKB-KW"/>
</dbReference>
<evidence type="ECO:0000313" key="12">
    <source>
        <dbReference type="Proteomes" id="UP000553963"/>
    </source>
</evidence>
<dbReference type="EMBL" id="JACIDS010000001">
    <property type="protein sequence ID" value="MBB3929907.1"/>
    <property type="molecule type" value="Genomic_DNA"/>
</dbReference>
<dbReference type="PRINTS" id="PR00413">
    <property type="entry name" value="HADHALOGNASE"/>
</dbReference>
<dbReference type="GO" id="GO:0008967">
    <property type="term" value="F:phosphoglycolate phosphatase activity"/>
    <property type="evidence" value="ECO:0007669"/>
    <property type="project" value="UniProtKB-UniRule"/>
</dbReference>
<keyword evidence="8 10" id="KW-0460">Magnesium</keyword>
<dbReference type="Pfam" id="PF13419">
    <property type="entry name" value="HAD_2"/>
    <property type="match status" value="1"/>
</dbReference>
<sequence length="223" mass="23495">MRPTLVFDLDGTLVDTAADLVATLNVVLEREGLAAVPFNDARAMVGHGARALIERGLAANAAARSAAEVDRLFADYIAHYSSHIADASRPFPGVSEALDHFAAAGWSLAVCTNKTEALSVQLLETLGLAARFDAICGSDTFAARKPDPLALIETIRRTGGRPERAVMVGDSKTDIDTALAAAVPVVAVDFGYTTIPVTELGPDIVISHFGELAGAVEKVRRDR</sequence>
<dbReference type="InterPro" id="IPR037512">
    <property type="entry name" value="PGPase_prok"/>
</dbReference>
<evidence type="ECO:0000256" key="10">
    <source>
        <dbReference type="HAMAP-Rule" id="MF_00495"/>
    </source>
</evidence>
<dbReference type="InterPro" id="IPR041492">
    <property type="entry name" value="HAD_2"/>
</dbReference>
<dbReference type="SFLD" id="SFLDS00003">
    <property type="entry name" value="Haloacid_Dehalogenase"/>
    <property type="match status" value="1"/>
</dbReference>
<evidence type="ECO:0000256" key="2">
    <source>
        <dbReference type="ARBA" id="ARBA00001946"/>
    </source>
</evidence>
<accession>A0A840ALJ9</accession>
<evidence type="ECO:0000256" key="5">
    <source>
        <dbReference type="ARBA" id="ARBA00013078"/>
    </source>
</evidence>
<reference evidence="11 12" key="1">
    <citation type="submission" date="2020-08" db="EMBL/GenBank/DDBJ databases">
        <title>Genomic Encyclopedia of Type Strains, Phase IV (KMG-IV): sequencing the most valuable type-strain genomes for metagenomic binning, comparative biology and taxonomic classification.</title>
        <authorList>
            <person name="Goeker M."/>
        </authorList>
    </citation>
    <scope>NUCLEOTIDE SEQUENCE [LARGE SCALE GENOMIC DNA]</scope>
    <source>
        <strain evidence="11 12">DSM 25966</strain>
    </source>
</reference>
<evidence type="ECO:0000313" key="11">
    <source>
        <dbReference type="EMBL" id="MBB3929907.1"/>
    </source>
</evidence>
<feature type="active site" description="Nucleophile" evidence="10">
    <location>
        <position position="8"/>
    </location>
</feature>
<keyword evidence="6 10" id="KW-0479">Metal-binding</keyword>
<dbReference type="Gene3D" id="1.10.150.240">
    <property type="entry name" value="Putative phosphatase, domain 2"/>
    <property type="match status" value="1"/>
</dbReference>
<dbReference type="FunFam" id="3.40.50.1000:FF:000022">
    <property type="entry name" value="Phosphoglycolate phosphatase"/>
    <property type="match status" value="1"/>
</dbReference>
<evidence type="ECO:0000256" key="9">
    <source>
        <dbReference type="ARBA" id="ARBA00023277"/>
    </source>
</evidence>
<comment type="caution">
    <text evidence="11">The sequence shown here is derived from an EMBL/GenBank/DDBJ whole genome shotgun (WGS) entry which is preliminary data.</text>
</comment>
<dbReference type="InterPro" id="IPR023214">
    <property type="entry name" value="HAD_sf"/>
</dbReference>
<keyword evidence="9 10" id="KW-0119">Carbohydrate metabolism</keyword>
<gene>
    <name evidence="11" type="ORF">GGR25_000926</name>
</gene>
<evidence type="ECO:0000256" key="1">
    <source>
        <dbReference type="ARBA" id="ARBA00000830"/>
    </source>
</evidence>
<proteinExistence type="inferred from homology"/>
<feature type="binding site" evidence="10">
    <location>
        <position position="10"/>
    </location>
    <ligand>
        <name>Mg(2+)</name>
        <dbReference type="ChEBI" id="CHEBI:18420"/>
    </ligand>
</feature>
<dbReference type="SFLD" id="SFLDG01129">
    <property type="entry name" value="C1.5:_HAD__Beta-PGM__Phosphata"/>
    <property type="match status" value="1"/>
</dbReference>
<feature type="binding site" evidence="10">
    <location>
        <position position="8"/>
    </location>
    <ligand>
        <name>Mg(2+)</name>
        <dbReference type="ChEBI" id="CHEBI:18420"/>
    </ligand>
</feature>
<organism evidence="11 12">
    <name type="scientific">Kaistia hirudinis</name>
    <dbReference type="NCBI Taxonomy" id="1293440"/>
    <lineage>
        <taxon>Bacteria</taxon>
        <taxon>Pseudomonadati</taxon>
        <taxon>Pseudomonadota</taxon>
        <taxon>Alphaproteobacteria</taxon>
        <taxon>Hyphomicrobiales</taxon>
        <taxon>Kaistiaceae</taxon>
        <taxon>Kaistia</taxon>
    </lineage>
</organism>
<dbReference type="GO" id="GO:0006281">
    <property type="term" value="P:DNA repair"/>
    <property type="evidence" value="ECO:0007669"/>
    <property type="project" value="TreeGrafter"/>
</dbReference>
<name>A0A840ALJ9_9HYPH</name>
<dbReference type="SUPFAM" id="SSF56784">
    <property type="entry name" value="HAD-like"/>
    <property type="match status" value="1"/>
</dbReference>
<evidence type="ECO:0000256" key="3">
    <source>
        <dbReference type="ARBA" id="ARBA00004818"/>
    </source>
</evidence>
<dbReference type="GO" id="GO:0005829">
    <property type="term" value="C:cytosol"/>
    <property type="evidence" value="ECO:0007669"/>
    <property type="project" value="TreeGrafter"/>
</dbReference>
<feature type="binding site" evidence="10">
    <location>
        <position position="170"/>
    </location>
    <ligand>
        <name>Mg(2+)</name>
        <dbReference type="ChEBI" id="CHEBI:18420"/>
    </ligand>
</feature>
<dbReference type="PANTHER" id="PTHR43434:SF1">
    <property type="entry name" value="PHOSPHOGLYCOLATE PHOSPHATASE"/>
    <property type="match status" value="1"/>
</dbReference>
<dbReference type="Proteomes" id="UP000553963">
    <property type="component" value="Unassembled WGS sequence"/>
</dbReference>
<evidence type="ECO:0000256" key="6">
    <source>
        <dbReference type="ARBA" id="ARBA00022723"/>
    </source>
</evidence>
<dbReference type="GO" id="GO:0005975">
    <property type="term" value="P:carbohydrate metabolic process"/>
    <property type="evidence" value="ECO:0007669"/>
    <property type="project" value="InterPro"/>
</dbReference>
<dbReference type="InterPro" id="IPR050155">
    <property type="entry name" value="HAD-like_hydrolase_sf"/>
</dbReference>
<dbReference type="EC" id="3.1.3.18" evidence="5 10"/>
<evidence type="ECO:0000256" key="7">
    <source>
        <dbReference type="ARBA" id="ARBA00022801"/>
    </source>
</evidence>
<evidence type="ECO:0000256" key="4">
    <source>
        <dbReference type="ARBA" id="ARBA00006171"/>
    </source>
</evidence>
<evidence type="ECO:0000256" key="8">
    <source>
        <dbReference type="ARBA" id="ARBA00022842"/>
    </source>
</evidence>
<comment type="catalytic activity">
    <reaction evidence="1 10">
        <text>2-phosphoglycolate + H2O = glycolate + phosphate</text>
        <dbReference type="Rhea" id="RHEA:14369"/>
        <dbReference type="ChEBI" id="CHEBI:15377"/>
        <dbReference type="ChEBI" id="CHEBI:29805"/>
        <dbReference type="ChEBI" id="CHEBI:43474"/>
        <dbReference type="ChEBI" id="CHEBI:58033"/>
        <dbReference type="EC" id="3.1.3.18"/>
    </reaction>
</comment>
<dbReference type="AlphaFoldDB" id="A0A840ALJ9"/>